<dbReference type="Pfam" id="PF01402">
    <property type="entry name" value="RHH_1"/>
    <property type="match status" value="1"/>
</dbReference>
<accession>A0A0B5BBW6</accession>
<feature type="domain" description="Ribbon-helix-helix protein CopG" evidence="1">
    <location>
        <begin position="4"/>
        <end position="38"/>
    </location>
</feature>
<dbReference type="Proteomes" id="UP000057609">
    <property type="component" value="Chromosome"/>
</dbReference>
<sequence>MLAVRLDQNTESRLDRLAKETHRSKSYFVKRAITTFLDEMEDKLIAVARLEQENPTFLTSDELWRELGWDKPAEKPKRQRK</sequence>
<dbReference type="AlphaFoldDB" id="A0A0B5BBW6"/>
<keyword evidence="3" id="KW-1185">Reference proteome</keyword>
<dbReference type="CDD" id="cd22233">
    <property type="entry name" value="RHH_CopAso-like"/>
    <property type="match status" value="1"/>
</dbReference>
<evidence type="ECO:0000313" key="2">
    <source>
        <dbReference type="EMBL" id="AJE04017.1"/>
    </source>
</evidence>
<dbReference type="SUPFAM" id="SSF47598">
    <property type="entry name" value="Ribbon-helix-helix"/>
    <property type="match status" value="1"/>
</dbReference>
<dbReference type="OrthoDB" id="9812023at2"/>
<gene>
    <name evidence="2" type="ORF">GPICK_12205</name>
</gene>
<evidence type="ECO:0000259" key="1">
    <source>
        <dbReference type="Pfam" id="PF01402"/>
    </source>
</evidence>
<dbReference type="KEGG" id="gpi:GPICK_12205"/>
<dbReference type="InterPro" id="IPR010985">
    <property type="entry name" value="Ribbon_hlx_hlx"/>
</dbReference>
<dbReference type="GO" id="GO:0006355">
    <property type="term" value="P:regulation of DNA-templated transcription"/>
    <property type="evidence" value="ECO:0007669"/>
    <property type="project" value="InterPro"/>
</dbReference>
<dbReference type="InterPro" id="IPR002145">
    <property type="entry name" value="CopG"/>
</dbReference>
<reference evidence="2 3" key="1">
    <citation type="journal article" date="2015" name="Genome Announc.">
        <title>Complete Genome of Geobacter pickeringii G13T, a Metal-Reducing Isolate from Sedimentary Kaolin Deposits.</title>
        <authorList>
            <person name="Badalamenti J.P."/>
            <person name="Bond D.R."/>
        </authorList>
    </citation>
    <scope>NUCLEOTIDE SEQUENCE [LARGE SCALE GENOMIC DNA]</scope>
    <source>
        <strain evidence="2 3">G13</strain>
    </source>
</reference>
<dbReference type="HOGENOM" id="CLU_155311_6_1_7"/>
<proteinExistence type="predicted"/>
<protein>
    <recommendedName>
        <fullName evidence="1">Ribbon-helix-helix protein CopG domain-containing protein</fullName>
    </recommendedName>
</protein>
<evidence type="ECO:0000313" key="3">
    <source>
        <dbReference type="Proteomes" id="UP000057609"/>
    </source>
</evidence>
<dbReference type="EMBL" id="CP009788">
    <property type="protein sequence ID" value="AJE04017.1"/>
    <property type="molecule type" value="Genomic_DNA"/>
</dbReference>
<name>A0A0B5BBW6_9BACT</name>
<organism evidence="2 3">
    <name type="scientific">Geobacter pickeringii</name>
    <dbReference type="NCBI Taxonomy" id="345632"/>
    <lineage>
        <taxon>Bacteria</taxon>
        <taxon>Pseudomonadati</taxon>
        <taxon>Thermodesulfobacteriota</taxon>
        <taxon>Desulfuromonadia</taxon>
        <taxon>Geobacterales</taxon>
        <taxon>Geobacteraceae</taxon>
        <taxon>Geobacter</taxon>
    </lineage>
</organism>
<dbReference type="STRING" id="345632.GPICK_12205"/>
<dbReference type="RefSeq" id="WP_039743592.1">
    <property type="nucleotide sequence ID" value="NZ_CP009788.1"/>
</dbReference>